<dbReference type="InterPro" id="IPR011050">
    <property type="entry name" value="Pectin_lyase_fold/virulence"/>
</dbReference>
<evidence type="ECO:0000256" key="2">
    <source>
        <dbReference type="ARBA" id="ARBA00004442"/>
    </source>
</evidence>
<evidence type="ECO:0000259" key="8">
    <source>
        <dbReference type="Pfam" id="PF13229"/>
    </source>
</evidence>
<evidence type="ECO:0000313" key="10">
    <source>
        <dbReference type="Proteomes" id="UP000323439"/>
    </source>
</evidence>
<dbReference type="InterPro" id="IPR013783">
    <property type="entry name" value="Ig-like_fold"/>
</dbReference>
<dbReference type="Gene3D" id="2.160.20.10">
    <property type="entry name" value="Single-stranded right-handed beta-helix, Pectin lyase-like"/>
    <property type="match status" value="5"/>
</dbReference>
<evidence type="ECO:0000313" key="9">
    <source>
        <dbReference type="EMBL" id="SDA70653.1"/>
    </source>
</evidence>
<dbReference type="RefSeq" id="WP_149732797.1">
    <property type="nucleotide sequence ID" value="NZ_FMXB01000028.1"/>
</dbReference>
<evidence type="ECO:0000256" key="7">
    <source>
        <dbReference type="ARBA" id="ARBA00023237"/>
    </source>
</evidence>
<evidence type="ECO:0000256" key="1">
    <source>
        <dbReference type="ARBA" id="ARBA00004196"/>
    </source>
</evidence>
<dbReference type="SUPFAM" id="SSF51126">
    <property type="entry name" value="Pectin lyase-like"/>
    <property type="match status" value="20"/>
</dbReference>
<name>A0A1G5XJM3_9EURY</name>
<dbReference type="NCBIfam" id="TIGR01376">
    <property type="entry name" value="POMP_repeat"/>
    <property type="match status" value="1"/>
</dbReference>
<proteinExistence type="predicted"/>
<comment type="subcellular location">
    <subcellularLocation>
        <location evidence="1">Cell envelope</location>
    </subcellularLocation>
    <subcellularLocation>
        <location evidence="2">Cell outer membrane</location>
    </subcellularLocation>
    <subcellularLocation>
        <location evidence="3">Secreted</location>
    </subcellularLocation>
</comment>
<dbReference type="InterPro" id="IPR012334">
    <property type="entry name" value="Pectin_lyas_fold"/>
</dbReference>
<reference evidence="9 10" key="1">
    <citation type="submission" date="2016-10" db="EMBL/GenBank/DDBJ databases">
        <authorList>
            <person name="Varghese N."/>
            <person name="Submissions S."/>
        </authorList>
    </citation>
    <scope>NUCLEOTIDE SEQUENCE [LARGE SCALE GENOMIC DNA]</scope>
    <source>
        <strain evidence="9 10">DSM 16643</strain>
    </source>
</reference>
<feature type="domain" description="Right handed beta helix" evidence="8">
    <location>
        <begin position="3230"/>
        <end position="3404"/>
    </location>
</feature>
<evidence type="ECO:0000256" key="3">
    <source>
        <dbReference type="ARBA" id="ARBA00004613"/>
    </source>
</evidence>
<organism evidence="9 10">
    <name type="scientific">Methanobrevibacter millerae</name>
    <dbReference type="NCBI Taxonomy" id="230361"/>
    <lineage>
        <taxon>Archaea</taxon>
        <taxon>Methanobacteriati</taxon>
        <taxon>Methanobacteriota</taxon>
        <taxon>Methanomada group</taxon>
        <taxon>Methanobacteria</taxon>
        <taxon>Methanobacteriales</taxon>
        <taxon>Methanobacteriaceae</taxon>
        <taxon>Methanobrevibacter</taxon>
    </lineage>
</organism>
<protein>
    <submittedName>
        <fullName evidence="9">Polymorphic outer membrane protein repeat-containing protein</fullName>
    </submittedName>
</protein>
<dbReference type="SMART" id="SM00710">
    <property type="entry name" value="PbH1"/>
    <property type="match status" value="89"/>
</dbReference>
<sequence length="6940" mass="740109">MNKKRLIIIFLLIMAIILSFNAVSAAENDVNNNNATSTADVVNASNDLMSSALPANDEILGDASETFTDLKKVINDNEGTIILDKNYTYVSADAMSGGIPINKNINIIGNGKIVINGNNLARIFDIENGATVTLKGISFINGNSSGNGGAINCNGALTIENCNFEDNSAISGGAIYWTGARGTIKNSNFTNNNAIGDYIPGGADKGDGGAIVWIGSNGLVDNCTFTNNNANVRGGAVYLTNDNTQDCNNTTFKNSKFINNHAGTNGGAVDWHEGAIDGEVNNCTFENNTANANGGAVYWRGHDGEIIDSNFTNNTAKGLNPGRYGNMGDGGAIFWAGSNGTVSNSRFINNTAIHNSTSKLPSGRGGAVYIEPYQGCKNTSFIDCLFEGNKAGSNGGAIDWHMSAEDGLIDNCIFTNNVANRSGGAVYWYGHDGDIKNSNFTGNRALGLTNATDSYGINTTGGDGGAIIWIGSNGTVDNCTFKYNDAAFRGGAVFLEGGNNIECNNTTFKNSKFINNHAGTNGGAVDWHEGAHDGEVNNCNFTNNTANANGGAVYWRGHHGEIINSNFTNNTAKALNNGLYGNSGDGGAVFWAGINGTVTNSRFISNKALYNESVNNHSGRGGAVYMEPCNHTDGGRNISFHDCYFEYNVAGFNGGAIDWHKGASDGLVDNCTFKNNNANRSGGSIYWSGINGTVKKSTFTHNLALGNFTDNIGGGDGGAILWIGSLGLVDNCTFTDNFAKYRGGAVFLHNETELACNNTTFSNCIFENNVAGLNGGGVDWQSGAYNGRLINSTFKNNTAWRSGGAVYWFGTNGTVKNCTFRDNVAVGNVSTHHEHIVNYTTSGGNGGAIIWTGSVGIVDNCTFERNNASRLGGAVYLQRNENVTFKDSSFTDNKANQNGGAIMFNEGAENGVLTNLIFTNNTAERNGGAIFWNGNNGTIKNSIFTNNRATGTNWEHDMDLNMGTSIEVKSDGTLILGNIVVLQSKTLPDTPGTYKDNLVVLNSTEGNIAHFESWVVTEENQWKQLDEINITISESIISPVDWAIDQYYGGDGGTILWSGDVGLVENCTFIDSNSARRGGGAYMTGSDNVTYESCKFINCTSGTNGGGVDWLAGANYGKIYNCIFNNTRAARSAGAIYYDGWYGDMRNVTIINTQSWGGALKTSKDGKVNYAGWDSSHWDTNTTGGDAGAIMYTGSNIYVYNLTFTNCNGSGRGGAVFLQDNHNVTFDTCKFENNIAAGTAKNTFDDDKNVTGYPNAWLTGYGGAIAFDINARMGIIKNSQFINNTAVRLGGAISFGKGSFDGIISDSTFNDNTAYRSGGAISWDGTNGTMTNCNFTNNAALGTDVIRGIYDLTSLSNITNGTSLPSASTDKTKIYVYIQYDGDKRANYTMYIYDTYLNDWAKIEFTTETGPSTTDWVTDEYFGGNGGTIFWRGDNGTVDNCRFIDSNSARRGGGAYMTGSDHISFKNSYFENCTSGTNGGGLDWLAGANYGQVINCTFNNTRAARSAGAIYYDGDYGYMANITIINATNNGGALKHSTYGRDDVIYAGWDASHWDTNTTGGDAGAIMFTGDHEYIYNATFINCTSVGRGGAVFLQDNHNVTFEACTFINNYAKGIANNTWANYTQERDDSHDDTKRDYKLTGHGGAVAFDVNAKDCKITDSKFYNNSARRNGGSINFDQGSTNNNISYCEFINNTVMDDGGAINFDHGADLCVVYACTFNNNTALGRLGSTSKGGTICLVGNNVTVENSHFALGAVYANTGEGAKENETWGGAMFVTGNFTIIKNCTFDNCYALEDGGALYVIGDDCKLYNSTFTFNIAGDDGGAIYWKGEDGYIYNITCILNNAVGRDKSTSKGGAVALVGNFTVLTKSTFKMNSAIVDGGSIYATGNYINITYSSFEKSNVTNGNDGKNIFGGGSIFVLGNYSNIEYCNFSQSHAKYGGVIYIQGHDVNVTNAITDFSYSLKEGGAIYVDGANATISDSSFTRGNSTSSSGGSIYVKGANADIINSNFTMSMSANQGGAIFVYGANATIEGGTFRMNNATNDGGSIFIKGDDTKILGVTFMQSHADKTGGMISVDGLNAYINGSSFSMSSSNYGGAIYIGGTNANSGYNANIENSKFDKTNATKDGGAIYVKGDLADVLDCEFSLSTAYAGNGGGIYVGGNNATVGGAVSVMSQAVNGNGGFAYIQGNDVLVIDSRVMQSGSKSGGAIYVDGKDTVIDNLTSAMTTASVKGGAVYIKGQNAVINNSDISMTNATLSGGAVYIEGQHATIENSTFSNTLAKSGSSFTGNTDVKKATPDNSNMGGAIYIGDDYAKIIGSSFTNSAAYYGGILFLQGKFCDVINSSLDKGYSERDGGAYYSKGINSNVYDSNFTNNLAKDDGGALFWLGSKYNYVNGSIFTNNTAKGDPGHSTKGGGAIYFAEGGSYCGISYSKFFNNSAVTSSKADGGAILWDKSSHIFIDHCLFDGNFANSTSPGGNWIQGGVLYARPGTNLTITNNIFQNCWSLKEAGALYLQTGDVNKGVIELINNTFINNTAYGNTTDTDNFLGGGAILSKSVGKITIVNATFINNSANYGGGITIHSSVAQCSITNATFDGNKATIGTGCGDGGSIYAGKTFTAINIKMSNGEAARNGGGLYLYTNIDMTYNNLTFINNSAQNGGGLYWDRAGVTIEDMTFINNSAVTSGGAIFIPLGSSSTSNTYVLNNIFTGNSAKSGGAIYGVGNSIIISQNNFTNNSASYRGGAIFIPVSNNGVDIGNSNFTGNKATGDGGAIFIGSKGYDDRKIHDCNFTNNTAGGDGGAIYVANTNKEIINCYFDGNKADGDGGAVYVAAVQGGKIKDSTFINSLAQNGGAVYYAGTTSVSGALKIVNDTFLKNIAIYNGGAVLYLIGNGPDKYRDYNNFDGVGIPVDGGRTTVKANNTNTEFISTSLFEDNEDYMLRLRVISDWLNPYITVYIDNPRDWNRYGLRVVMKLINSTTHEVIRTIIINESNIDTHRRDGMIYASFGNLIKNETYNITVSFEDYAYLYKVNSTVVQAHGEIIGEFKLLQRLIDDAVKRGDRELVLNRTFTFTPFYEGKHENMDDRCINLTNIPYAFTIRGEGFVIDAAGYSRIFNITSQNVTIDNVILVGGNASGEYGDGIDKGGAIFWAGANGIISNSIIQENNATIGGGIYYNVTAHDCEIINTTFVENTAVTHGGAIDCNASRMGLYNTTFEENFAYIGAALCREINATGGHGKNNTFIDNYAEYAGAALAWINATRISIDDYHFYNNHVGYSGGAIYVGEGSKNCEILNCVFDNNWVENDTDGHGGAIEWYSEKGLVYNSEFTNNRAYDGGAIYVGSASGEINITKSTFRDNIALTTGGAISIDASAVTVNASNFYNNDATKGGALYVGGVGTDNYIYGSVFEGNNAISSSETAMDGLGGAIDWVASSGTIVDTRFTDNHADYGGGVYFGERSIDSKIDNCLFEGNDAKYNGGAIDCNASTMYLTNTVFDGNIAQFGAALCRETNAKSGSGANNTFKNNHAIVVGAALGWMGSIGIKIINYTFINNSADVAGGAIYVSPTSHNCSVIDCNFVDNYVTNKTNGWTGGEQFSWTAWDGTLMAYVTDWTTDPSIIATADVLPTETIFYYNTQEDIDNALGTGGAMAIFASNATIVNTSFTGGGARLGGGISVGAGSGNTILNHTEFRLNTAYERGGAVNLHASAVHIDDSKFYDNLAVNGSALYVGGEGTENKVHESIFIGNNATNYGGAIYWVAYTGEIFNSEFSENNARWGGGIYFNGRSANTNVVNSTFKSNSAVKNGGAIECNASNIGIYNLTFEDNIAGEYGAALCREIEATGGHGTNNTFARNHAGISGAALAWMGVKNIHIVDYKFIDNTAENSGGAIFIDKGSNNDIIENCTFEGNHLTNMSVNHNGGAIDCRGENLTIDYVDFTNNGAYTGGAIYMASDSKNIHIYDSNFTSNYAMGDGGALGLKSESLAINNTIFKSNTAQRNGGALYAGGNGTNNSIHYTIFEDNSAGDHGGAIDWLSSAGVFEHINFIGNTAEYGGGIYLNGVSSNSRLNLVYFRENSATKNGGAIDCNASMMGLNNTIFISNHAGEYGAALCREANATGGFGGNNSFIKNHANIGGAALAWLGVDGININNYTFINNTADLYGGAIYVREDSPNCKVCNSYFDNNYIIDIRRGQGGAINWLGENATIVNTTFLNSFATQGGTIYIEGDNANITKSNFSYSAAFVNGGAISGHNADNASIIDCIFNKNVGSGYLDSSNRVYGSGGTIYWENANNLNFSNLKILDTESHSNGAISFINCNDSTIYNITFNGAISIRNGGSISWVNSTNGTIDSCDFLYTVASYDGGAIFLDNIDNFNVSNSYFNTAEAFYGNGGGIFVNGNAIFNNLSLENYNAAEDYAGGIFVYGGNSTIANSTFKSPDAIWVNKTATAYIINNNITGSNPNKNITYLEKEYDARYNKYDYSVWNDGDLYLDNNTFDYIIFNNGTIWTNTTTWVLDNETWNETWNTTFTFWANIVDDNNNTIISVDTLISWNDVYPKETTSFNMPYNALPNTLLMYQGNFTIFAEDSGLKQNTVHTGRINVKLPTELGIKYTDIAQEDITFTVKISVPVQSNYTFDQSKVIIKVNDKIIPLSNMTFDIIGDKWILAYVNFTQHHMPVGTYTITSTYLGDDFHWAAENVTILALFPRPIWIAVHAENIFWGQTLIVNVTSNATNTVNGRIVISINGKKMSVPLHLESDGSYVYELPNENYTAYLEPGIEQVVSVRFENGTYWASQTNSSYFNVYKVDTPFIVNATNITYGEDEIINVTVNETAEGYIAVNIEGQIYVAIIHDGFAQFKISGLAAGIHNATVTFPGDNHFNRNSTNVTFKVDPTSNYIFNVKVEDIVYGDNATVRVLLNTSATGTVTIYVNGTSYGTVQLTNGEAILKNISGLDGGKYVVNVTYSGDSTFTQGYKNNTNFTVSQRGWEPSITEYDYRPYGEYSTINVTNIPNIKSSTIVIQIDGINYTRDIVNGRATLRLNNLSAGRHEGHVLYPGDVNYQSLDKKFFPTIPQATPTITLTQGNPDNKNVIATVSGNATGKVTFFIGDKSYQVDLVGRTATLVGKLDYGTNVVSATYGGDQNYTKADARETFEVPLLASLVNVTVSDTVYGNPVEILVQVGEGQTGSVKIEINGNTYMSELENEQAKFYINGLNVNEYTVNVTYNGDHAYSTNKNSTKFNVTKADLSVDVTALNVTVEDNITFIINVLNSDFSGNVNITVIDGINYDDNVKTLIVLNKLPVAGKYTANVTFYGDNNYNNKTLKVNFTVSRVTPSIDVTIDNVIFPNKAIAVIDMGNKANGTVNVTVDGQTFTGTVLNGHATVDLSGEHAGSKVADVEFFTTDSYNNNVTTSARFTVNKASSAIEIQVNEIYKVGEDIVITLKPVNSTGAITVTINGKSYDVENRNKVNITGGLAEGTYTIIANLAANDNYASVTNSTTFNVVKNAIDLDLNVGGDAHVGDERTVTVTLNVTDATGDIIFSVNNVNYVVPIAGNVVTLDLKDLENITYTIKASYSGNDKYLANESDVGSFNVSKNAVSINVDVNSPITLGETSAVTITMNPLINATVSLTVGNATYNKTYNVVVINGVGKYDLFGFENEGTYDVNVSFAGDKKYLAASNNTAKLVVNKVSNYDLDVYVSDINYGDVETILIVLPTDVDTDKLEVKVDGFIRQHTMANGFATVIVSGLDIGQHEVNVTYLGDDKYGRKDNNSNMFNVAQGGSYPMTLNVDNKTYGEYTTINVTLPNDIDINVNVTIVVDGVSYSRKANVQGANAIATLSLNNLTGGLHLVTASYPGGGRYVYNSRTAVFTVDRNESSIDVDFITPAGAGEGVQFNVSMGQKINGSAILTVGDQSYNVVLINGNGSYIVYGLTNGNYDVKVEFGGNENYTNSSSSVKTLVVNKATTTVSLTDVTIEVGKVATILITVTDGATGIVNVTVNGITQSIGLIDSKATVYVPGLLNGTYDITVKYGGDDKHFASENVTQHIYVNKVSDYDFTVVASDTVVGGNSTVTVYMPRDATGNITIGSKTAKVKNGVAVIVLDKETTAGEKQVTVTYGNDNKYADKTGVVAKYNVDKAPSSVEIAVNSIYVIGDTVTITLTPVNGTATVKINEKDYTVTNNQVTFKANVTGPYTVVATIAGNDSYYGSSDTKVFNIVKASSSIAIDVKEINKVGENIIITLTPTNSTGAISVTINGVPQTVTTENNEKKVYVSGLGEGNYTIVANLASDDKYESSTSFKVFSVVKNNLNVTLSDVGTIKVGSPVTFTATLNVSAKGDVIFNINGVNYIVSSDSETATYTYTYTPTNNATLNVVATFMGNDKYNSNSSAPKSYNVVRVDSSVVLTDVTIEVGDIAVIKINVTAGATGTVNVTVDGKNYSVGLVDSKATVLVSELTNGTYDITVKYLGDDKYNPSQNTVHKVFVNKKSSYDFYVVASDTVVGGSSVVTVYLPGDADGNITIGTKTAKVVNGEAVIVLDKETTAGVKQVTVTYGHDSKYADNTTGVVANYNVDKATSGIEITVNDVYKVGENIIITLNPTNSTGPITVTINGKSYDVETGNKVTITGGLAEGTYTIIANLANDTNYEASSNSTVFKVVKNNLTITVNETTDPSIIVAGSPVTFTANLNESVTGDVIFTINGANYTVKVNNAKEASYTYTPVNNATLTVIATFVGSDKYNKNVSAPKEFTVNKQSTDVNVAVKVPVTYGDVAVITVTMNPSINTSVVVKVDGKNYTVAVVNGEGKLNVSKLNAGSYDVNVTYAGDDRYAPSINDTVSFTVVSADLAVEVTALNVTVEQNTSFIINVADDFNGNVSIKVGDDVLYNGTVEAMVIGKVLSEAGAKVANVTFYGDSNYNVKTLDNVKFNVSRVDPTISVEITNVTYNASAVATINLGNNAN</sequence>
<keyword evidence="7" id="KW-0998">Cell outer membrane</keyword>
<feature type="domain" description="Right handed beta helix" evidence="8">
    <location>
        <begin position="805"/>
        <end position="954"/>
    </location>
</feature>
<dbReference type="Pfam" id="PF13229">
    <property type="entry name" value="Beta_helix"/>
    <property type="match status" value="3"/>
</dbReference>
<feature type="non-terminal residue" evidence="9">
    <location>
        <position position="6940"/>
    </location>
</feature>
<accession>A0A1G5XJM3</accession>
<dbReference type="Pfam" id="PF02415">
    <property type="entry name" value="Chlam_PMP"/>
    <property type="match status" value="8"/>
</dbReference>
<dbReference type="GO" id="GO:0005576">
    <property type="term" value="C:extracellular region"/>
    <property type="evidence" value="ECO:0007669"/>
    <property type="project" value="UniProtKB-SubCell"/>
</dbReference>
<keyword evidence="5" id="KW-0732">Signal</keyword>
<dbReference type="EMBL" id="FMXB01000028">
    <property type="protein sequence ID" value="SDA70653.1"/>
    <property type="molecule type" value="Genomic_DNA"/>
</dbReference>
<evidence type="ECO:0000256" key="5">
    <source>
        <dbReference type="ARBA" id="ARBA00022729"/>
    </source>
</evidence>
<dbReference type="Gene3D" id="2.60.40.10">
    <property type="entry name" value="Immunoglobulins"/>
    <property type="match status" value="6"/>
</dbReference>
<dbReference type="PANTHER" id="PTHR11319">
    <property type="entry name" value="G PROTEIN-COUPLED RECEPTOR-RELATED"/>
    <property type="match status" value="1"/>
</dbReference>
<dbReference type="Proteomes" id="UP000323439">
    <property type="component" value="Unassembled WGS sequence"/>
</dbReference>
<dbReference type="InterPro" id="IPR006626">
    <property type="entry name" value="PbH1"/>
</dbReference>
<evidence type="ECO:0000256" key="4">
    <source>
        <dbReference type="ARBA" id="ARBA00022525"/>
    </source>
</evidence>
<dbReference type="PANTHER" id="PTHR11319:SF35">
    <property type="entry name" value="OUTER MEMBRANE PROTEIN PMPC-RELATED"/>
    <property type="match status" value="1"/>
</dbReference>
<dbReference type="InterPro" id="IPR003368">
    <property type="entry name" value="POMP_repeat"/>
</dbReference>
<gene>
    <name evidence="9" type="ORF">SAMN02910315_02319</name>
</gene>
<dbReference type="InterPro" id="IPR039448">
    <property type="entry name" value="Beta_helix"/>
</dbReference>
<feature type="domain" description="Right handed beta helix" evidence="8">
    <location>
        <begin position="1429"/>
        <end position="1623"/>
    </location>
</feature>
<keyword evidence="6" id="KW-0472">Membrane</keyword>
<keyword evidence="4" id="KW-0964">Secreted</keyword>
<evidence type="ECO:0000256" key="6">
    <source>
        <dbReference type="ARBA" id="ARBA00023136"/>
    </source>
</evidence>
<dbReference type="OrthoDB" id="78228at2157"/>
<keyword evidence="10" id="KW-1185">Reference proteome</keyword>